<keyword evidence="1" id="KW-0472">Membrane</keyword>
<dbReference type="InterPro" id="IPR007039">
    <property type="entry name" value="TrbC/VirB2"/>
</dbReference>
<evidence type="ECO:0000256" key="1">
    <source>
        <dbReference type="SAM" id="Phobius"/>
    </source>
</evidence>
<keyword evidence="4" id="KW-1185">Reference proteome</keyword>
<dbReference type="RefSeq" id="WP_194137103.1">
    <property type="nucleotide sequence ID" value="NZ_FNCL01000021.1"/>
</dbReference>
<keyword evidence="2" id="KW-0732">Signal</keyword>
<evidence type="ECO:0000256" key="2">
    <source>
        <dbReference type="SAM" id="SignalP"/>
    </source>
</evidence>
<evidence type="ECO:0000313" key="4">
    <source>
        <dbReference type="Proteomes" id="UP000199392"/>
    </source>
</evidence>
<protein>
    <submittedName>
        <fullName evidence="3">Type IV secretion system protein VirB2</fullName>
    </submittedName>
</protein>
<dbReference type="EMBL" id="FOZW01000015">
    <property type="protein sequence ID" value="SFT21567.1"/>
    <property type="molecule type" value="Genomic_DNA"/>
</dbReference>
<feature type="transmembrane region" description="Helical" evidence="1">
    <location>
        <begin position="73"/>
        <end position="93"/>
    </location>
</feature>
<name>A0A1I6W6B7_9RHOB</name>
<dbReference type="AlphaFoldDB" id="A0A1I6W6B7"/>
<feature type="transmembrane region" description="Helical" evidence="1">
    <location>
        <begin position="46"/>
        <end position="66"/>
    </location>
</feature>
<organism evidence="3 4">
    <name type="scientific">Alloyangia pacifica</name>
    <dbReference type="NCBI Taxonomy" id="311180"/>
    <lineage>
        <taxon>Bacteria</taxon>
        <taxon>Pseudomonadati</taxon>
        <taxon>Pseudomonadota</taxon>
        <taxon>Alphaproteobacteria</taxon>
        <taxon>Rhodobacterales</taxon>
        <taxon>Roseobacteraceae</taxon>
        <taxon>Alloyangia</taxon>
    </lineage>
</organism>
<dbReference type="Proteomes" id="UP000199392">
    <property type="component" value="Unassembled WGS sequence"/>
</dbReference>
<dbReference type="Pfam" id="PF04956">
    <property type="entry name" value="TrbC"/>
    <property type="match status" value="1"/>
</dbReference>
<dbReference type="STRING" id="311180.SAMN04488050_11583"/>
<proteinExistence type="predicted"/>
<feature type="signal peptide" evidence="2">
    <location>
        <begin position="1"/>
        <end position="30"/>
    </location>
</feature>
<evidence type="ECO:0000313" key="3">
    <source>
        <dbReference type="EMBL" id="SFT21567.1"/>
    </source>
</evidence>
<feature type="chain" id="PRO_5011757155" evidence="2">
    <location>
        <begin position="31"/>
        <end position="95"/>
    </location>
</feature>
<accession>A0A1I6W6B7</accession>
<gene>
    <name evidence="3" type="ORF">SAMN04488050_11583</name>
</gene>
<keyword evidence="1" id="KW-0812">Transmembrane</keyword>
<reference evidence="4" key="1">
    <citation type="submission" date="2016-10" db="EMBL/GenBank/DDBJ databases">
        <authorList>
            <person name="Varghese N."/>
            <person name="Submissions S."/>
        </authorList>
    </citation>
    <scope>NUCLEOTIDE SEQUENCE [LARGE SCALE GENOMIC DNA]</scope>
    <source>
        <strain evidence="4">DSM 26894</strain>
    </source>
</reference>
<sequence length="95" mass="10220">MKRFLQRHRSAGAPISLALILALVAQPAAAAGFTDFLNNILDEFESAKQPIALIAIMFIGAGWLFNFVDLRRAAWAVGGVVMIFAASEVLTMITA</sequence>
<keyword evidence="1" id="KW-1133">Transmembrane helix</keyword>